<dbReference type="InterPro" id="IPR023358">
    <property type="entry name" value="Peptidase_M18_dom2"/>
</dbReference>
<comment type="cofactor">
    <cofactor evidence="1 10">
        <name>Zn(2+)</name>
        <dbReference type="ChEBI" id="CHEBI:29105"/>
    </cofactor>
</comment>
<dbReference type="Gene3D" id="2.30.250.10">
    <property type="entry name" value="Aminopeptidase i, Domain 2"/>
    <property type="match status" value="1"/>
</dbReference>
<evidence type="ECO:0000256" key="3">
    <source>
        <dbReference type="ARBA" id="ARBA00022438"/>
    </source>
</evidence>
<keyword evidence="3 9" id="KW-0031">Aminopeptidase</keyword>
<dbReference type="InterPro" id="IPR001948">
    <property type="entry name" value="Peptidase_M18"/>
</dbReference>
<evidence type="ECO:0000256" key="5">
    <source>
        <dbReference type="ARBA" id="ARBA00022723"/>
    </source>
</evidence>
<evidence type="ECO:0000256" key="7">
    <source>
        <dbReference type="ARBA" id="ARBA00022833"/>
    </source>
</evidence>
<evidence type="ECO:0000256" key="8">
    <source>
        <dbReference type="ARBA" id="ARBA00023049"/>
    </source>
</evidence>
<gene>
    <name evidence="11" type="ORF">PYS61_05160</name>
</gene>
<accession>A0ABY8C3R1</accession>
<evidence type="ECO:0000313" key="11">
    <source>
        <dbReference type="EMBL" id="WEG35321.1"/>
    </source>
</evidence>
<dbReference type="SUPFAM" id="SSF53187">
    <property type="entry name" value="Zn-dependent exopeptidases"/>
    <property type="match status" value="1"/>
</dbReference>
<keyword evidence="7 9" id="KW-0862">Zinc</keyword>
<dbReference type="Pfam" id="PF02127">
    <property type="entry name" value="Peptidase_M18"/>
    <property type="match status" value="1"/>
</dbReference>
<dbReference type="PANTHER" id="PTHR28570:SF2">
    <property type="entry name" value="M18 FAMILY AMINOPEPTIDASE 1-RELATED"/>
    <property type="match status" value="1"/>
</dbReference>
<keyword evidence="4 9" id="KW-0645">Protease</keyword>
<dbReference type="NCBIfam" id="NF002600">
    <property type="entry name" value="PRK02256.1"/>
    <property type="match status" value="1"/>
</dbReference>
<evidence type="ECO:0000256" key="2">
    <source>
        <dbReference type="ARBA" id="ARBA00008290"/>
    </source>
</evidence>
<reference evidence="11 12" key="1">
    <citation type="submission" date="2023-02" db="EMBL/GenBank/DDBJ databases">
        <title>Novel Oscillospiraceae bacterial genomes.</title>
        <authorList>
            <person name="Srinivasan S."/>
            <person name="Austin M.N."/>
            <person name="Fiedler T.L."/>
            <person name="Strenk S.M."/>
            <person name="Agnew K.J."/>
            <person name="Nagana Gowda G.A."/>
            <person name="Raftery D."/>
            <person name="Beamer M.A."/>
            <person name="Achilles S.L."/>
            <person name="Wiesenfeld H.C."/>
            <person name="Fredricks D.N."/>
            <person name="Hillier S.L."/>
        </authorList>
    </citation>
    <scope>NUCLEOTIDE SEQUENCE [LARGE SCALE GENOMIC DNA]</scope>
    <source>
        <strain evidence="11 12">CHIC02 1186E3-8</strain>
    </source>
</reference>
<dbReference type="SUPFAM" id="SSF101821">
    <property type="entry name" value="Aminopeptidase/glucanase lid domain"/>
    <property type="match status" value="1"/>
</dbReference>
<keyword evidence="12" id="KW-1185">Reference proteome</keyword>
<dbReference type="PANTHER" id="PTHR28570">
    <property type="entry name" value="ASPARTYL AMINOPEPTIDASE"/>
    <property type="match status" value="1"/>
</dbReference>
<keyword evidence="6 9" id="KW-0378">Hydrolase</keyword>
<keyword evidence="5 9" id="KW-0479">Metal-binding</keyword>
<dbReference type="EC" id="3.4.11.-" evidence="10"/>
<sequence length="470" mass="52051">MEQSYKRQKLDVWADLTPEKQKAINTYAEHFKSFLNQAKTEREFVSTAIKELQAAGFKPIAHCDKLKPGDKVYMSIRNKGLAMAVIGSLDLTEGMNLLGSHIDSPRFDTKANSVQEHNNLSYLATQYYGGVKKYQWTTIPLAIHGVITKADGTVLPITIGEAENEPVFFFTDLLPHLSREQMSKSAASFISAEQLKLLVGSQPLADSASKTPYRDKILSIFHEKYGVNECDLIGAELEIVPAAKARDVGLDASMIACYGQDDKLCSFASFTALAAIDSCKRTVVSFLYDKEEIGSEGNTGAQSRLYELFLMELIQRSLQRFDDLLYNRIISRSYMISSDVSDAFDPMYPEVFDQANNAYLAQGLCLIKHTGAGGKSGSNDANSEFLRSVINIFEEARLPWQIGTLSKIDMGGGGTIAKFAAKTGMQVVDAGIPVLCMHAPMEICHKLDLYYSYLAYKAFLLEMNLLADDK</sequence>
<dbReference type="EMBL" id="CP118868">
    <property type="protein sequence ID" value="WEG35321.1"/>
    <property type="molecule type" value="Genomic_DNA"/>
</dbReference>
<evidence type="ECO:0000256" key="10">
    <source>
        <dbReference type="RuleBase" id="RU004387"/>
    </source>
</evidence>
<keyword evidence="8 9" id="KW-0482">Metalloprotease</keyword>
<proteinExistence type="inferred from homology"/>
<evidence type="ECO:0000256" key="1">
    <source>
        <dbReference type="ARBA" id="ARBA00001947"/>
    </source>
</evidence>
<evidence type="ECO:0000313" key="12">
    <source>
        <dbReference type="Proteomes" id="UP001220478"/>
    </source>
</evidence>
<evidence type="ECO:0000256" key="4">
    <source>
        <dbReference type="ARBA" id="ARBA00022670"/>
    </source>
</evidence>
<dbReference type="Proteomes" id="UP001220478">
    <property type="component" value="Chromosome"/>
</dbReference>
<name>A0ABY8C3R1_9FIRM</name>
<organism evidence="11 12">
    <name type="scientific">Amygdalobacter indicium</name>
    <dbReference type="NCBI Taxonomy" id="3029272"/>
    <lineage>
        <taxon>Bacteria</taxon>
        <taxon>Bacillati</taxon>
        <taxon>Bacillota</taxon>
        <taxon>Clostridia</taxon>
        <taxon>Eubacteriales</taxon>
        <taxon>Oscillospiraceae</taxon>
        <taxon>Amygdalobacter</taxon>
    </lineage>
</organism>
<evidence type="ECO:0000256" key="6">
    <source>
        <dbReference type="ARBA" id="ARBA00022801"/>
    </source>
</evidence>
<dbReference type="PRINTS" id="PR00932">
    <property type="entry name" value="AMINO1PTASE"/>
</dbReference>
<dbReference type="RefSeq" id="WP_315571407.1">
    <property type="nucleotide sequence ID" value="NZ_CP118868.1"/>
</dbReference>
<dbReference type="GO" id="GO:0004177">
    <property type="term" value="F:aminopeptidase activity"/>
    <property type="evidence" value="ECO:0007669"/>
    <property type="project" value="UniProtKB-KW"/>
</dbReference>
<evidence type="ECO:0000256" key="9">
    <source>
        <dbReference type="RuleBase" id="RU004386"/>
    </source>
</evidence>
<dbReference type="Gene3D" id="3.40.630.10">
    <property type="entry name" value="Zn peptidases"/>
    <property type="match status" value="1"/>
</dbReference>
<protein>
    <recommendedName>
        <fullName evidence="10">M18 family aminopeptidase</fullName>
        <ecNumber evidence="10">3.4.11.-</ecNumber>
    </recommendedName>
</protein>
<comment type="similarity">
    <text evidence="2 9">Belongs to the peptidase M18 family.</text>
</comment>